<dbReference type="RefSeq" id="WP_023787337.1">
    <property type="nucleotide sequence ID" value="NC_022997.1"/>
</dbReference>
<accession>V5SI45</accession>
<protein>
    <recommendedName>
        <fullName evidence="4">Cytochrome C oxidase subunit IV</fullName>
    </recommendedName>
</protein>
<proteinExistence type="predicted"/>
<keyword evidence="1" id="KW-0812">Transmembrane</keyword>
<evidence type="ECO:0008006" key="4">
    <source>
        <dbReference type="Google" id="ProtNLM"/>
    </source>
</evidence>
<keyword evidence="3" id="KW-1185">Reference proteome</keyword>
<evidence type="ECO:0000313" key="3">
    <source>
        <dbReference type="Proteomes" id="UP000018542"/>
    </source>
</evidence>
<name>V5SI45_9HYPH</name>
<evidence type="ECO:0000256" key="1">
    <source>
        <dbReference type="SAM" id="Phobius"/>
    </source>
</evidence>
<dbReference type="KEGG" id="hni:W911_09880"/>
<dbReference type="HOGENOM" id="CLU_3136583_0_0_5"/>
<reference evidence="2 3" key="1">
    <citation type="journal article" date="2014" name="Genome Announc.">
        <title>Complete Genome Sequence of Hyphomicrobium nitrativorans Strain NL23, a Denitrifying Bacterium Isolated from Biofilm of a Methanol-Fed Denitrification System Treating Seawater at the Montreal Biodome.</title>
        <authorList>
            <person name="Martineau C."/>
            <person name="Villeneuve C."/>
            <person name="Mauffrey F."/>
            <person name="Villemur R."/>
        </authorList>
    </citation>
    <scope>NUCLEOTIDE SEQUENCE [LARGE SCALE GENOMIC DNA]</scope>
    <source>
        <strain evidence="2">NL23</strain>
    </source>
</reference>
<gene>
    <name evidence="2" type="ORF">W911_09880</name>
</gene>
<feature type="transmembrane region" description="Helical" evidence="1">
    <location>
        <begin position="25"/>
        <end position="48"/>
    </location>
</feature>
<dbReference type="AlphaFoldDB" id="V5SI45"/>
<dbReference type="Proteomes" id="UP000018542">
    <property type="component" value="Chromosome"/>
</dbReference>
<keyword evidence="1" id="KW-1133">Transmembrane helix</keyword>
<dbReference type="PATRIC" id="fig|1029756.8.peg.2057"/>
<sequence>MALHTTNDPVSDPDYQAHVESYRGFLFGIRASVAIAAAVLALLGYFLLT</sequence>
<keyword evidence="1" id="KW-0472">Membrane</keyword>
<evidence type="ECO:0000313" key="2">
    <source>
        <dbReference type="EMBL" id="AHB50172.1"/>
    </source>
</evidence>
<dbReference type="EMBL" id="CP006912">
    <property type="protein sequence ID" value="AHB50172.1"/>
    <property type="molecule type" value="Genomic_DNA"/>
</dbReference>
<organism evidence="2 3">
    <name type="scientific">Hyphomicrobium nitrativorans NL23</name>
    <dbReference type="NCBI Taxonomy" id="1029756"/>
    <lineage>
        <taxon>Bacteria</taxon>
        <taxon>Pseudomonadati</taxon>
        <taxon>Pseudomonadota</taxon>
        <taxon>Alphaproteobacteria</taxon>
        <taxon>Hyphomicrobiales</taxon>
        <taxon>Hyphomicrobiaceae</taxon>
        <taxon>Hyphomicrobium</taxon>
    </lineage>
</organism>